<gene>
    <name evidence="1" type="ORF">IAB99_00830</name>
</gene>
<comment type="caution">
    <text evidence="1">The sequence shown here is derived from an EMBL/GenBank/DDBJ whole genome shotgun (WGS) entry which is preliminary data.</text>
</comment>
<dbReference type="Gene3D" id="1.25.40.10">
    <property type="entry name" value="Tetratricopeptide repeat domain"/>
    <property type="match status" value="1"/>
</dbReference>
<dbReference type="EMBL" id="JADIMH010000006">
    <property type="protein sequence ID" value="MBO8466293.1"/>
    <property type="molecule type" value="Genomic_DNA"/>
</dbReference>
<dbReference type="AlphaFoldDB" id="A0A9D9NAA7"/>
<evidence type="ECO:0000313" key="1">
    <source>
        <dbReference type="EMBL" id="MBO8466293.1"/>
    </source>
</evidence>
<name>A0A9D9NAA7_9BACT</name>
<evidence type="ECO:0000313" key="2">
    <source>
        <dbReference type="Proteomes" id="UP000823660"/>
    </source>
</evidence>
<reference evidence="1" key="2">
    <citation type="journal article" date="2021" name="PeerJ">
        <title>Extensive microbial diversity within the chicken gut microbiome revealed by metagenomics and culture.</title>
        <authorList>
            <person name="Gilroy R."/>
            <person name="Ravi A."/>
            <person name="Getino M."/>
            <person name="Pursley I."/>
            <person name="Horton D.L."/>
            <person name="Alikhan N.F."/>
            <person name="Baker D."/>
            <person name="Gharbi K."/>
            <person name="Hall N."/>
            <person name="Watson M."/>
            <person name="Adriaenssens E.M."/>
            <person name="Foster-Nyarko E."/>
            <person name="Jarju S."/>
            <person name="Secka A."/>
            <person name="Antonio M."/>
            <person name="Oren A."/>
            <person name="Chaudhuri R.R."/>
            <person name="La Ragione R."/>
            <person name="Hildebrand F."/>
            <person name="Pallen M.J."/>
        </authorList>
    </citation>
    <scope>NUCLEOTIDE SEQUENCE</scope>
    <source>
        <strain evidence="1">B1-15692</strain>
    </source>
</reference>
<proteinExistence type="predicted"/>
<dbReference type="PROSITE" id="PS51257">
    <property type="entry name" value="PROKAR_LIPOPROTEIN"/>
    <property type="match status" value="1"/>
</dbReference>
<organism evidence="1 2">
    <name type="scientific">Candidatus Cryptobacteroides faecipullorum</name>
    <dbReference type="NCBI Taxonomy" id="2840764"/>
    <lineage>
        <taxon>Bacteria</taxon>
        <taxon>Pseudomonadati</taxon>
        <taxon>Bacteroidota</taxon>
        <taxon>Bacteroidia</taxon>
        <taxon>Bacteroidales</taxon>
        <taxon>Candidatus Cryptobacteroides</taxon>
    </lineage>
</organism>
<sequence length="617" mass="69873">MCSDIIRWCAVSVLIFTVSCTSSRQLARISRTETDVDVSIPPFVEEEDVTEILKEEETPKNDGGPLIMNAVKDLETGEMVATDVIGASKVVARFRNVAERSGKVTVEFDVSVPSSLVASKWQLRLFPEVSMPDGSFRLDPILVTGSKYRTRQIRGYERYREFIASIIRDSSVFVQLRPLEIFLERNYPDIYAMKNDTSFVSDPQAANIFGVTQEEVLSHYTRHGLALRNRRKEIRSEMMLEKLTGGLKGRIRLDTVIVSGTDIHYRYVQMIECRPGVKKIPVKLAGGLYEDGRLIYEIPGKNGIDFYVSSLSSLVDSSPHYRSVIVERNVYDYTNAILDFRQGSADLDTASGPNAAELSRIRKNMEGMLGMSEYVMDSVVVSASCSMEGSYRYNASLALRRAETVIGLLEKGTDKGHEEIFRKAAVPENWEMFLTVISHDPSVSRESRDRILELPYRECPDSSETVLQSLPEYRYFREKVYPRLRTVRLGFHMHRKDMVKDTVYTSEIDTAYMAGVEALKNLEYPKAVELLGKYRDYNAALAYLSAGYDSKALEIICTLGHYSARVLYLKAVALSRLGRDGEAEAVYGKCVELDPALLHRGRLDPEIQKFTFKYDKL</sequence>
<protein>
    <submittedName>
        <fullName evidence="1">Uncharacterized protein</fullName>
    </submittedName>
</protein>
<accession>A0A9D9NAA7</accession>
<dbReference type="SUPFAM" id="SSF48452">
    <property type="entry name" value="TPR-like"/>
    <property type="match status" value="1"/>
</dbReference>
<dbReference type="Proteomes" id="UP000823660">
    <property type="component" value="Unassembled WGS sequence"/>
</dbReference>
<reference evidence="1" key="1">
    <citation type="submission" date="2020-10" db="EMBL/GenBank/DDBJ databases">
        <authorList>
            <person name="Gilroy R."/>
        </authorList>
    </citation>
    <scope>NUCLEOTIDE SEQUENCE</scope>
    <source>
        <strain evidence="1">B1-15692</strain>
    </source>
</reference>
<dbReference type="InterPro" id="IPR019734">
    <property type="entry name" value="TPR_rpt"/>
</dbReference>
<dbReference type="InterPro" id="IPR011990">
    <property type="entry name" value="TPR-like_helical_dom_sf"/>
</dbReference>
<dbReference type="Pfam" id="PF13181">
    <property type="entry name" value="TPR_8"/>
    <property type="match status" value="1"/>
</dbReference>